<dbReference type="EMBL" id="CBCJ010000220">
    <property type="protein sequence ID" value="CDA72939.1"/>
    <property type="molecule type" value="Genomic_DNA"/>
</dbReference>
<dbReference type="AlphaFoldDB" id="R6CJD1"/>
<sequence length="273" mass="31025">MAAYADKGFDYVPAPTQYMNTVTTAYAEGFTTKQQVLDYAAERLRKKSLLSLGAYGGYIVLGFSQPVPNVPGEYDFKIYGNANYNPNAWQDRPGGSAEPGIVLVSKDENSNGLPDDEWYELAGSEYGTDTEIRDYEITYYRPEPENADVRWTDNQGNEGYVYRNTFHQQSSYYPLWEESDCLIFRGTRLKDNAVQENGVWVGYAYDWGYADNHPNSTEMSKFKIDWAVDAQGNKVALDQIDFVKIYTAVNQYCTQIGELSTEITGVENLHYEK</sequence>
<evidence type="ECO:0008006" key="3">
    <source>
        <dbReference type="Google" id="ProtNLM"/>
    </source>
</evidence>
<proteinExistence type="predicted"/>
<protein>
    <recommendedName>
        <fullName evidence="3">Cell surface protein</fullName>
    </recommendedName>
</protein>
<name>R6CJD1_9BACT</name>
<comment type="caution">
    <text evidence="1">The sequence shown here is derived from an EMBL/GenBank/DDBJ whole genome shotgun (WGS) entry which is preliminary data.</text>
</comment>
<evidence type="ECO:0000313" key="1">
    <source>
        <dbReference type="EMBL" id="CDA72939.1"/>
    </source>
</evidence>
<organism evidence="1 2">
    <name type="scientific">Phocaeicola coprocola CAG:162</name>
    <dbReference type="NCBI Taxonomy" id="1263040"/>
    <lineage>
        <taxon>Bacteria</taxon>
        <taxon>Pseudomonadati</taxon>
        <taxon>Bacteroidota</taxon>
        <taxon>Bacteroidia</taxon>
        <taxon>Bacteroidales</taxon>
        <taxon>Bacteroidaceae</taxon>
        <taxon>Phocaeicola</taxon>
    </lineage>
</organism>
<gene>
    <name evidence="1" type="ORF">BN509_00738</name>
</gene>
<reference evidence="1" key="1">
    <citation type="submission" date="2012-11" db="EMBL/GenBank/DDBJ databases">
        <title>Dependencies among metagenomic species, viruses, plasmids and units of genetic variation.</title>
        <authorList>
            <person name="Nielsen H.B."/>
            <person name="Almeida M."/>
            <person name="Juncker A.S."/>
            <person name="Rasmussen S."/>
            <person name="Li J."/>
            <person name="Sunagawa S."/>
            <person name="Plichta D."/>
            <person name="Gautier L."/>
            <person name="Le Chatelier E."/>
            <person name="Peletier E."/>
            <person name="Bonde I."/>
            <person name="Nielsen T."/>
            <person name="Manichanh C."/>
            <person name="Arumugam M."/>
            <person name="Batto J."/>
            <person name="Santos M.B.Q.D."/>
            <person name="Blom N."/>
            <person name="Borruel N."/>
            <person name="Burgdorf K.S."/>
            <person name="Boumezbeur F."/>
            <person name="Casellas F."/>
            <person name="Dore J."/>
            <person name="Guarner F."/>
            <person name="Hansen T."/>
            <person name="Hildebrand F."/>
            <person name="Kaas R.S."/>
            <person name="Kennedy S."/>
            <person name="Kristiansen K."/>
            <person name="Kultima J.R."/>
            <person name="Leonard P."/>
            <person name="Levenez F."/>
            <person name="Lund O."/>
            <person name="Moumen B."/>
            <person name="Le Paslier D."/>
            <person name="Pons N."/>
            <person name="Pedersen O."/>
            <person name="Prifti E."/>
            <person name="Qin J."/>
            <person name="Raes J."/>
            <person name="Tap J."/>
            <person name="Tims S."/>
            <person name="Ussery D.W."/>
            <person name="Yamada T."/>
            <person name="MetaHit consortium"/>
            <person name="Renault P."/>
            <person name="Sicheritz-Ponten T."/>
            <person name="Bork P."/>
            <person name="Wang J."/>
            <person name="Brunak S."/>
            <person name="Ehrlich S.D."/>
        </authorList>
    </citation>
    <scope>NUCLEOTIDE SEQUENCE [LARGE SCALE GENOMIC DNA]</scope>
</reference>
<accession>R6CJD1</accession>
<dbReference type="Proteomes" id="UP000018362">
    <property type="component" value="Unassembled WGS sequence"/>
</dbReference>
<evidence type="ECO:0000313" key="2">
    <source>
        <dbReference type="Proteomes" id="UP000018362"/>
    </source>
</evidence>